<dbReference type="InterPro" id="IPR005805">
    <property type="entry name" value="Rieske_Fe-S_prot_C"/>
</dbReference>
<feature type="chain" id="PRO_5038906257" description="Cytochrome bc1 complex Rieske iron-sulfur subunit" evidence="11">
    <location>
        <begin position="34"/>
        <end position="157"/>
    </location>
</feature>
<dbReference type="InterPro" id="IPR017941">
    <property type="entry name" value="Rieske_2Fe-2S"/>
</dbReference>
<dbReference type="STRING" id="994479.GCA_000194155_01375"/>
<comment type="cofactor">
    <cofactor evidence="9">
        <name>[2Fe-2S] cluster</name>
        <dbReference type="ChEBI" id="CHEBI:190135"/>
    </cofactor>
</comment>
<comment type="function">
    <text evidence="1">Iron-sulfur subunit of the cytochrome bc1 complex, an essential component of the respiratory electron transport chain required for ATP synthesis. The bc1 complex catalyzes the oxidation of menaquinol and the reduction of cytochrome c in the respiratory chain. The bc1 complex operates through a Q-cycle mechanism that couples electron transfer to generation of the proton gradient that drives ATP synthesis.</text>
</comment>
<sequence length="157" mass="15545">MSYRMTFEKHTRRTVLTAGGAVAGAAAGAAALAACGHDTGSQAPESGAAEPSAGAAVPTPGQPLAALSAVPVGEAVALKTQQGQPVIVSRPSDDTVVGFDGKCTHKGCAVAPQGAELRCPCHGSVFDAFTGAVKQGPATTPLPELKVVVENDQIISG</sequence>
<evidence type="ECO:0000256" key="1">
    <source>
        <dbReference type="ARBA" id="ARBA00002494"/>
    </source>
</evidence>
<evidence type="ECO:0000256" key="5">
    <source>
        <dbReference type="ARBA" id="ARBA00023004"/>
    </source>
</evidence>
<keyword evidence="3" id="KW-0001">2Fe-2S</keyword>
<evidence type="ECO:0000256" key="6">
    <source>
        <dbReference type="ARBA" id="ARBA00023014"/>
    </source>
</evidence>
<feature type="domain" description="Rieske" evidence="12">
    <location>
        <begin position="62"/>
        <end position="156"/>
    </location>
</feature>
<dbReference type="GO" id="GO:0046872">
    <property type="term" value="F:metal ion binding"/>
    <property type="evidence" value="ECO:0007669"/>
    <property type="project" value="UniProtKB-KW"/>
</dbReference>
<dbReference type="PANTHER" id="PTHR10134">
    <property type="entry name" value="CYTOCHROME B-C1 COMPLEX SUBUNIT RIESKE, MITOCHONDRIAL"/>
    <property type="match status" value="1"/>
</dbReference>
<dbReference type="PRINTS" id="PR00162">
    <property type="entry name" value="RIESKE"/>
</dbReference>
<keyword evidence="4" id="KW-0479">Metal-binding</keyword>
<evidence type="ECO:0000256" key="4">
    <source>
        <dbReference type="ARBA" id="ARBA00022723"/>
    </source>
</evidence>
<accession>A0A2N3Y2J2</accession>
<dbReference type="Pfam" id="PF00355">
    <property type="entry name" value="Rieske"/>
    <property type="match status" value="1"/>
</dbReference>
<evidence type="ECO:0000256" key="8">
    <source>
        <dbReference type="ARBA" id="ARBA00029586"/>
    </source>
</evidence>
<evidence type="ECO:0000256" key="11">
    <source>
        <dbReference type="SAM" id="SignalP"/>
    </source>
</evidence>
<evidence type="ECO:0000259" key="12">
    <source>
        <dbReference type="PROSITE" id="PS51296"/>
    </source>
</evidence>
<feature type="signal peptide" evidence="11">
    <location>
        <begin position="1"/>
        <end position="33"/>
    </location>
</feature>
<organism evidence="13 14">
    <name type="scientific">Saccharopolyspora spinosa</name>
    <dbReference type="NCBI Taxonomy" id="60894"/>
    <lineage>
        <taxon>Bacteria</taxon>
        <taxon>Bacillati</taxon>
        <taxon>Actinomycetota</taxon>
        <taxon>Actinomycetes</taxon>
        <taxon>Pseudonocardiales</taxon>
        <taxon>Pseudonocardiaceae</taxon>
        <taxon>Saccharopolyspora</taxon>
    </lineage>
</organism>
<comment type="caution">
    <text evidence="13">The sequence shown here is derived from an EMBL/GenBank/DDBJ whole genome shotgun (WGS) entry which is preliminary data.</text>
</comment>
<keyword evidence="6" id="KW-0411">Iron-sulfur</keyword>
<evidence type="ECO:0000256" key="7">
    <source>
        <dbReference type="ARBA" id="ARBA00023157"/>
    </source>
</evidence>
<protein>
    <recommendedName>
        <fullName evidence="2">Cytochrome bc1 complex Rieske iron-sulfur subunit</fullName>
    </recommendedName>
    <alternativeName>
        <fullName evidence="8">Cytochrome bc1 reductase complex subunit QcrA</fullName>
    </alternativeName>
</protein>
<name>A0A2N3Y2J2_SACSN</name>
<dbReference type="GO" id="GO:0051537">
    <property type="term" value="F:2 iron, 2 sulfur cluster binding"/>
    <property type="evidence" value="ECO:0007669"/>
    <property type="project" value="UniProtKB-KW"/>
</dbReference>
<dbReference type="InterPro" id="IPR014349">
    <property type="entry name" value="Rieske_Fe-S_prot"/>
</dbReference>
<evidence type="ECO:0000256" key="9">
    <source>
        <dbReference type="ARBA" id="ARBA00034078"/>
    </source>
</evidence>
<feature type="compositionally biased region" description="Low complexity" evidence="10">
    <location>
        <begin position="43"/>
        <end position="56"/>
    </location>
</feature>
<dbReference type="CDD" id="cd03467">
    <property type="entry name" value="Rieske"/>
    <property type="match status" value="1"/>
</dbReference>
<keyword evidence="14" id="KW-1185">Reference proteome</keyword>
<dbReference type="Proteomes" id="UP000233786">
    <property type="component" value="Unassembled WGS sequence"/>
</dbReference>
<evidence type="ECO:0000256" key="2">
    <source>
        <dbReference type="ARBA" id="ARBA00015816"/>
    </source>
</evidence>
<dbReference type="GO" id="GO:0016020">
    <property type="term" value="C:membrane"/>
    <property type="evidence" value="ECO:0007669"/>
    <property type="project" value="InterPro"/>
</dbReference>
<feature type="region of interest" description="Disordered" evidence="10">
    <location>
        <begin position="37"/>
        <end position="59"/>
    </location>
</feature>
<dbReference type="InterPro" id="IPR006311">
    <property type="entry name" value="TAT_signal"/>
</dbReference>
<dbReference type="SUPFAM" id="SSF50022">
    <property type="entry name" value="ISP domain"/>
    <property type="match status" value="1"/>
</dbReference>
<evidence type="ECO:0000313" key="13">
    <source>
        <dbReference type="EMBL" id="PKW17125.1"/>
    </source>
</evidence>
<proteinExistence type="predicted"/>
<dbReference type="PROSITE" id="PS51318">
    <property type="entry name" value="TAT"/>
    <property type="match status" value="1"/>
</dbReference>
<keyword evidence="5" id="KW-0408">Iron</keyword>
<evidence type="ECO:0000256" key="10">
    <source>
        <dbReference type="SAM" id="MobiDB-lite"/>
    </source>
</evidence>
<dbReference type="EMBL" id="PJNB01000001">
    <property type="protein sequence ID" value="PKW17125.1"/>
    <property type="molecule type" value="Genomic_DNA"/>
</dbReference>
<dbReference type="InterPro" id="IPR036922">
    <property type="entry name" value="Rieske_2Fe-2S_sf"/>
</dbReference>
<evidence type="ECO:0000313" key="14">
    <source>
        <dbReference type="Proteomes" id="UP000233786"/>
    </source>
</evidence>
<evidence type="ECO:0000256" key="3">
    <source>
        <dbReference type="ARBA" id="ARBA00022714"/>
    </source>
</evidence>
<dbReference type="PROSITE" id="PS51296">
    <property type="entry name" value="RIESKE"/>
    <property type="match status" value="1"/>
</dbReference>
<dbReference type="PROSITE" id="PS51257">
    <property type="entry name" value="PROKAR_LIPOPROTEIN"/>
    <property type="match status" value="1"/>
</dbReference>
<reference evidence="13" key="1">
    <citation type="submission" date="2017-12" db="EMBL/GenBank/DDBJ databases">
        <title>Sequencing the genomes of 1000 Actinobacteria strains.</title>
        <authorList>
            <person name="Klenk H.-P."/>
        </authorList>
    </citation>
    <scope>NUCLEOTIDE SEQUENCE [LARGE SCALE GENOMIC DNA]</scope>
    <source>
        <strain evidence="13">DSM 44228</strain>
    </source>
</reference>
<gene>
    <name evidence="13" type="ORF">A8926_5057</name>
</gene>
<dbReference type="GO" id="GO:0016705">
    <property type="term" value="F:oxidoreductase activity, acting on paired donors, with incorporation or reduction of molecular oxygen"/>
    <property type="evidence" value="ECO:0007669"/>
    <property type="project" value="UniProtKB-ARBA"/>
</dbReference>
<keyword evidence="11" id="KW-0732">Signal</keyword>
<dbReference type="GO" id="GO:0004497">
    <property type="term" value="F:monooxygenase activity"/>
    <property type="evidence" value="ECO:0007669"/>
    <property type="project" value="UniProtKB-ARBA"/>
</dbReference>
<dbReference type="Gene3D" id="2.102.10.10">
    <property type="entry name" value="Rieske [2Fe-2S] iron-sulphur domain"/>
    <property type="match status" value="1"/>
</dbReference>
<keyword evidence="7" id="KW-1015">Disulfide bond</keyword>
<dbReference type="AlphaFoldDB" id="A0A2N3Y2J2"/>